<sequence length="400" mass="43850">MVPATSTTALTPRKTTKTCSTTPKSLSQDQTCRTPSSSSVTANYRLLYRGALSLPDSYLLLDGLTFSARLESPMKHHLLENPLALALESMRGRQSLRFLGTVKLSDVWLDESGNVEMDIHPRATLSKIYFENIFCLLPYPPASTSQLQDTHLPQGTRSELGVKIALGDADGPDTTHIIVFGQVTSPNTRSIKLQVARTAPHPPLRPIKSRVPRPDDPTPRRPPAALSRTKSTGAGVLKRTASSSSSALALRLGSEEVVSVKKQKLATGNKDQSKALTDDKVFKVPHLPGKKTSKGDVSGQGQDAEETEVERANKNFIKKATLEHLCKTKDPTLQRPVDKTHPEFKEIWGSIYRGVGFALRAHMKMTLLEIHHVLPLIETHSRMYVGGSQDGLTTNTLSRL</sequence>
<feature type="region of interest" description="Disordered" evidence="1">
    <location>
        <begin position="1"/>
        <end position="36"/>
    </location>
</feature>
<evidence type="ECO:0000313" key="2">
    <source>
        <dbReference type="EMBL" id="KAF5355131.1"/>
    </source>
</evidence>
<accession>A0A8H5D7R9</accession>
<evidence type="ECO:0008006" key="4">
    <source>
        <dbReference type="Google" id="ProtNLM"/>
    </source>
</evidence>
<feature type="region of interest" description="Disordered" evidence="1">
    <location>
        <begin position="284"/>
        <end position="308"/>
    </location>
</feature>
<name>A0A8H5D7R9_9AGAR</name>
<feature type="region of interest" description="Disordered" evidence="1">
    <location>
        <begin position="197"/>
        <end position="246"/>
    </location>
</feature>
<dbReference type="AlphaFoldDB" id="A0A8H5D7R9"/>
<evidence type="ECO:0000256" key="1">
    <source>
        <dbReference type="SAM" id="MobiDB-lite"/>
    </source>
</evidence>
<evidence type="ECO:0000313" key="3">
    <source>
        <dbReference type="Proteomes" id="UP000559027"/>
    </source>
</evidence>
<feature type="compositionally biased region" description="Low complexity" evidence="1">
    <location>
        <begin position="1"/>
        <end position="27"/>
    </location>
</feature>
<gene>
    <name evidence="2" type="ORF">D9756_005564</name>
</gene>
<dbReference type="EMBL" id="JAACJO010000008">
    <property type="protein sequence ID" value="KAF5355131.1"/>
    <property type="molecule type" value="Genomic_DNA"/>
</dbReference>
<dbReference type="Proteomes" id="UP000559027">
    <property type="component" value="Unassembled WGS sequence"/>
</dbReference>
<keyword evidence="3" id="KW-1185">Reference proteome</keyword>
<organism evidence="2 3">
    <name type="scientific">Leucocoprinus leucothites</name>
    <dbReference type="NCBI Taxonomy" id="201217"/>
    <lineage>
        <taxon>Eukaryota</taxon>
        <taxon>Fungi</taxon>
        <taxon>Dikarya</taxon>
        <taxon>Basidiomycota</taxon>
        <taxon>Agaricomycotina</taxon>
        <taxon>Agaricomycetes</taxon>
        <taxon>Agaricomycetidae</taxon>
        <taxon>Agaricales</taxon>
        <taxon>Agaricineae</taxon>
        <taxon>Agaricaceae</taxon>
        <taxon>Leucocoprinus</taxon>
    </lineage>
</organism>
<protein>
    <recommendedName>
        <fullName evidence="4">Sld7 C-terminal domain-containing protein</fullName>
    </recommendedName>
</protein>
<reference evidence="2 3" key="1">
    <citation type="journal article" date="2020" name="ISME J.">
        <title>Uncovering the hidden diversity of litter-decomposition mechanisms in mushroom-forming fungi.</title>
        <authorList>
            <person name="Floudas D."/>
            <person name="Bentzer J."/>
            <person name="Ahren D."/>
            <person name="Johansson T."/>
            <person name="Persson P."/>
            <person name="Tunlid A."/>
        </authorList>
    </citation>
    <scope>NUCLEOTIDE SEQUENCE [LARGE SCALE GENOMIC DNA]</scope>
    <source>
        <strain evidence="2 3">CBS 146.42</strain>
    </source>
</reference>
<proteinExistence type="predicted"/>
<dbReference type="OrthoDB" id="5599874at2759"/>
<comment type="caution">
    <text evidence="2">The sequence shown here is derived from an EMBL/GenBank/DDBJ whole genome shotgun (WGS) entry which is preliminary data.</text>
</comment>